<evidence type="ECO:0000313" key="2">
    <source>
        <dbReference type="EMBL" id="WDE03458.1"/>
    </source>
</evidence>
<organism evidence="2 3">
    <name type="scientific">Thalassomonas viridans</name>
    <dbReference type="NCBI Taxonomy" id="137584"/>
    <lineage>
        <taxon>Bacteria</taxon>
        <taxon>Pseudomonadati</taxon>
        <taxon>Pseudomonadota</taxon>
        <taxon>Gammaproteobacteria</taxon>
        <taxon>Alteromonadales</taxon>
        <taxon>Colwelliaceae</taxon>
        <taxon>Thalassomonas</taxon>
    </lineage>
</organism>
<keyword evidence="3" id="KW-1185">Reference proteome</keyword>
<reference evidence="2 3" key="1">
    <citation type="journal article" date="2015" name="Genome Announc.">
        <title>Draft Genome Sequences of Marine Isolates of Thalassomonas viridans and Thalassomonas actiniarum.</title>
        <authorList>
            <person name="Olonade I."/>
            <person name="van Zyl L.J."/>
            <person name="Trindade M."/>
        </authorList>
    </citation>
    <scope>NUCLEOTIDE SEQUENCE [LARGE SCALE GENOMIC DNA]</scope>
    <source>
        <strain evidence="2 3">XOM25</strain>
    </source>
</reference>
<proteinExistence type="predicted"/>
<evidence type="ECO:0000256" key="1">
    <source>
        <dbReference type="SAM" id="MobiDB-lite"/>
    </source>
</evidence>
<dbReference type="KEGG" id="tvd:SG34_018945"/>
<gene>
    <name evidence="2" type="ORF">SG34_018945</name>
</gene>
<evidence type="ECO:0000313" key="3">
    <source>
        <dbReference type="Proteomes" id="UP000032352"/>
    </source>
</evidence>
<accession>A0AAE9Z1F7</accession>
<reference evidence="2 3" key="2">
    <citation type="journal article" date="2022" name="Mar. Drugs">
        <title>Bioassay-Guided Fractionation Leads to the Detection of Cholic Acid Generated by the Rare Thalassomonas sp.</title>
        <authorList>
            <person name="Pheiffer F."/>
            <person name="Schneider Y.K."/>
            <person name="Hansen E.H."/>
            <person name="Andersen J.H."/>
            <person name="Isaksson J."/>
            <person name="Busche T."/>
            <person name="R C."/>
            <person name="Kalinowski J."/>
            <person name="Zyl L.V."/>
            <person name="Trindade M."/>
        </authorList>
    </citation>
    <scope>NUCLEOTIDE SEQUENCE [LARGE SCALE GENOMIC DNA]</scope>
    <source>
        <strain evidence="2 3">XOM25</strain>
    </source>
</reference>
<dbReference type="RefSeq" id="WP_044842296.1">
    <property type="nucleotide sequence ID" value="NZ_CP059733.1"/>
</dbReference>
<dbReference type="EMBL" id="CP059733">
    <property type="protein sequence ID" value="WDE03458.1"/>
    <property type="molecule type" value="Genomic_DNA"/>
</dbReference>
<protein>
    <submittedName>
        <fullName evidence="2">Uncharacterized protein</fullName>
    </submittedName>
</protein>
<name>A0AAE9Z1F7_9GAMM</name>
<dbReference type="AlphaFoldDB" id="A0AAE9Z1F7"/>
<sequence length="66" mass="7471">MANINDMPELHSVKAFLTTGVHHGNDYRHTANRSKPRSTCKHLHQPKTQRHTSPLPLVVKGGCRYV</sequence>
<dbReference type="Proteomes" id="UP000032352">
    <property type="component" value="Chromosome"/>
</dbReference>
<feature type="region of interest" description="Disordered" evidence="1">
    <location>
        <begin position="22"/>
        <end position="55"/>
    </location>
</feature>
<feature type="compositionally biased region" description="Basic residues" evidence="1">
    <location>
        <begin position="30"/>
        <end position="50"/>
    </location>
</feature>